<dbReference type="PANTHER" id="PTHR30508">
    <property type="entry name" value="FES CLUSTER ASSEMBLY PROTEIN SUF"/>
    <property type="match status" value="1"/>
</dbReference>
<dbReference type="InterPro" id="IPR000825">
    <property type="entry name" value="SUF_FeS_clus_asmbl_SufBD_core"/>
</dbReference>
<proteinExistence type="inferred from homology"/>
<dbReference type="InterPro" id="IPR055346">
    <property type="entry name" value="Fe-S_cluster_assembly_SufBD"/>
</dbReference>
<name>A0A7J4IYT8_9ARCH</name>
<sequence>MDTAMKPDWLAKYRENNQQVFEAKPVKKSKYSSITQLESLLTKPVKGAAIPRIDMQGVEVMGLNDAVEKMPAQIAQILSKEEVAADQFEAYVNSNFNSGHVIIVGRKAHKKKIAMETKLEEGALQKSIIIIEEGVECCIVNKMHGSGTVLHSQTIYLKEGANATICTIHSESGSLIASQQCIVEGRGKLTNNNCWFGPKTARARVANILNGDGASAREYSLLYSGETQHFDINYSSVHRQRATESHCIFKSVLDGESRNVFDAMIRIEEGATGANALLECHSMILGEKASSNQIPSLEIKTDDVKATHSATVAHIDDDELFYLCSRGIKKESAREMVAKGFLQSVSYMLPQAVRGEIGGEIEKAL</sequence>
<gene>
    <name evidence="3" type="ORF">HA254_02235</name>
</gene>
<feature type="domain" description="SUF system FeS cluster assembly SufBD core" evidence="2">
    <location>
        <begin position="121"/>
        <end position="341"/>
    </location>
</feature>
<evidence type="ECO:0000313" key="3">
    <source>
        <dbReference type="EMBL" id="HIH09465.1"/>
    </source>
</evidence>
<reference evidence="4" key="1">
    <citation type="journal article" date="2020" name="bioRxiv">
        <title>A rank-normalized archaeal taxonomy based on genome phylogeny resolves widespread incomplete and uneven classifications.</title>
        <authorList>
            <person name="Rinke C."/>
            <person name="Chuvochina M."/>
            <person name="Mussig A.J."/>
            <person name="Chaumeil P.-A."/>
            <person name="Waite D.W."/>
            <person name="Whitman W.B."/>
            <person name="Parks D.H."/>
            <person name="Hugenholtz P."/>
        </authorList>
    </citation>
    <scope>NUCLEOTIDE SEQUENCE [LARGE SCALE GENOMIC DNA]</scope>
</reference>
<protein>
    <submittedName>
        <fullName evidence="3">SufD family Fe-S cluster assembly protein</fullName>
    </submittedName>
</protein>
<organism evidence="3 4">
    <name type="scientific">Candidatus Iainarchaeum sp</name>
    <dbReference type="NCBI Taxonomy" id="3101447"/>
    <lineage>
        <taxon>Archaea</taxon>
        <taxon>Candidatus Iainarchaeota</taxon>
        <taxon>Candidatus Iainarchaeia</taxon>
        <taxon>Candidatus Iainarchaeales</taxon>
        <taxon>Candidatus Iainarchaeaceae</taxon>
        <taxon>Candidatus Iainarchaeum</taxon>
    </lineage>
</organism>
<dbReference type="SUPFAM" id="SSF101960">
    <property type="entry name" value="Stabilizer of iron transporter SufD"/>
    <property type="match status" value="1"/>
</dbReference>
<dbReference type="InterPro" id="IPR037284">
    <property type="entry name" value="SUF_FeS_clus_asmbl_SufBD_sf"/>
</dbReference>
<dbReference type="AlphaFoldDB" id="A0A7J4IYT8"/>
<evidence type="ECO:0000313" key="4">
    <source>
        <dbReference type="Proteomes" id="UP000565078"/>
    </source>
</evidence>
<evidence type="ECO:0000259" key="2">
    <source>
        <dbReference type="Pfam" id="PF01458"/>
    </source>
</evidence>
<comment type="caution">
    <text evidence="3">The sequence shown here is derived from an EMBL/GenBank/DDBJ whole genome shotgun (WGS) entry which is preliminary data.</text>
</comment>
<dbReference type="Pfam" id="PF01458">
    <property type="entry name" value="SUFBD_core"/>
    <property type="match status" value="1"/>
</dbReference>
<dbReference type="GO" id="GO:0016226">
    <property type="term" value="P:iron-sulfur cluster assembly"/>
    <property type="evidence" value="ECO:0007669"/>
    <property type="project" value="InterPro"/>
</dbReference>
<dbReference type="Proteomes" id="UP000565078">
    <property type="component" value="Unassembled WGS sequence"/>
</dbReference>
<accession>A0A7J4IYT8</accession>
<dbReference type="PANTHER" id="PTHR30508:SF1">
    <property type="entry name" value="UPF0051 PROTEIN ABCI8, CHLOROPLASTIC-RELATED"/>
    <property type="match status" value="1"/>
</dbReference>
<comment type="similarity">
    <text evidence="1">Belongs to the iron-sulfur cluster assembly SufBD family.</text>
</comment>
<evidence type="ECO:0000256" key="1">
    <source>
        <dbReference type="ARBA" id="ARBA00043967"/>
    </source>
</evidence>
<dbReference type="EMBL" id="DUGC01000041">
    <property type="protein sequence ID" value="HIH09465.1"/>
    <property type="molecule type" value="Genomic_DNA"/>
</dbReference>